<protein>
    <submittedName>
        <fullName evidence="2">Uncharacterized protein</fullName>
    </submittedName>
</protein>
<reference evidence="2" key="2">
    <citation type="submission" date="2020-09" db="EMBL/GenBank/DDBJ databases">
        <authorList>
            <person name="Sun Q."/>
            <person name="Zhou Y."/>
        </authorList>
    </citation>
    <scope>NUCLEOTIDE SEQUENCE</scope>
    <source>
        <strain evidence="2">CGMCC 1.15371</strain>
    </source>
</reference>
<organism evidence="2 3">
    <name type="scientific">Pullulanibacillus camelliae</name>
    <dbReference type="NCBI Taxonomy" id="1707096"/>
    <lineage>
        <taxon>Bacteria</taxon>
        <taxon>Bacillati</taxon>
        <taxon>Bacillota</taxon>
        <taxon>Bacilli</taxon>
        <taxon>Bacillales</taxon>
        <taxon>Sporolactobacillaceae</taxon>
        <taxon>Pullulanibacillus</taxon>
    </lineage>
</organism>
<dbReference type="Proteomes" id="UP000628775">
    <property type="component" value="Unassembled WGS sequence"/>
</dbReference>
<proteinExistence type="predicted"/>
<dbReference type="EMBL" id="BMIR01000014">
    <property type="protein sequence ID" value="GGE47968.1"/>
    <property type="molecule type" value="Genomic_DNA"/>
</dbReference>
<evidence type="ECO:0000256" key="1">
    <source>
        <dbReference type="SAM" id="Coils"/>
    </source>
</evidence>
<comment type="caution">
    <text evidence="2">The sequence shown here is derived from an EMBL/GenBank/DDBJ whole genome shotgun (WGS) entry which is preliminary data.</text>
</comment>
<evidence type="ECO:0000313" key="2">
    <source>
        <dbReference type="EMBL" id="GGE47968.1"/>
    </source>
</evidence>
<accession>A0A8J2YK39</accession>
<keyword evidence="3" id="KW-1185">Reference proteome</keyword>
<evidence type="ECO:0000313" key="3">
    <source>
        <dbReference type="Proteomes" id="UP000628775"/>
    </source>
</evidence>
<dbReference type="AlphaFoldDB" id="A0A8J2YK39"/>
<keyword evidence="1" id="KW-0175">Coiled coil</keyword>
<dbReference type="RefSeq" id="WP_188695476.1">
    <property type="nucleotide sequence ID" value="NZ_BMIR01000014.1"/>
</dbReference>
<feature type="coiled-coil region" evidence="1">
    <location>
        <begin position="12"/>
        <end position="61"/>
    </location>
</feature>
<gene>
    <name evidence="2" type="ORF">GCM10011391_28440</name>
</gene>
<reference evidence="2" key="1">
    <citation type="journal article" date="2014" name="Int. J. Syst. Evol. Microbiol.">
        <title>Complete genome sequence of Corynebacterium casei LMG S-19264T (=DSM 44701T), isolated from a smear-ripened cheese.</title>
        <authorList>
            <consortium name="US DOE Joint Genome Institute (JGI-PGF)"/>
            <person name="Walter F."/>
            <person name="Albersmeier A."/>
            <person name="Kalinowski J."/>
            <person name="Ruckert C."/>
        </authorList>
    </citation>
    <scope>NUCLEOTIDE SEQUENCE</scope>
    <source>
        <strain evidence="2">CGMCC 1.15371</strain>
    </source>
</reference>
<sequence length="94" mass="11008">MSIENKVLPGDLKEAVELLERIEDANSRANMAIVNKNRFLLHVSQREIEQYSRRLNELMTKKDDHDKFMQILSDLDQRGLVEIKKVILEVHIHG</sequence>
<name>A0A8J2YK39_9BACL</name>